<evidence type="ECO:0000313" key="2">
    <source>
        <dbReference type="Proteomes" id="UP000319817"/>
    </source>
</evidence>
<dbReference type="AlphaFoldDB" id="A0A517NTM7"/>
<sequence length="339" mass="36642">MSDLTKRDLDSESSDGDGSSLIDTLAYGLTLPERTARSVSAVIGGLVNETAARLIPTAFRSSRSYSVFVQQALDMMVHDVGGVKSTADAQAPTEQESQLAQKAVGGLLDVAGAATLHLSPMTVLAVFSDVAYGSSHYLKKLSDELKREGIIDSDSSIDRVSDLVDALQKTSQRAADAMDTPPVSIEGLRKTISQLSLEASQVDPRNLLPQSEVERLWTEMESAASDANVGLWDVSTTMTMYAMNRVTLTTRGALSTVTVASGLFDEHIIAHYRDALDKISDDGLYATLSTASTPYLEAVWHNFDENRETWTEELITGRLIGKAWQGVRGWFGSDDEPSA</sequence>
<dbReference type="OrthoDB" id="272907at2"/>
<dbReference type="EMBL" id="CP036526">
    <property type="protein sequence ID" value="QDT10469.1"/>
    <property type="molecule type" value="Genomic_DNA"/>
</dbReference>
<evidence type="ECO:0000313" key="1">
    <source>
        <dbReference type="EMBL" id="QDT10469.1"/>
    </source>
</evidence>
<keyword evidence="2" id="KW-1185">Reference proteome</keyword>
<gene>
    <name evidence="1" type="ORF">K239x_24260</name>
</gene>
<dbReference type="RefSeq" id="WP_145418060.1">
    <property type="nucleotide sequence ID" value="NZ_CP036526.1"/>
</dbReference>
<proteinExistence type="predicted"/>
<name>A0A517NTM7_9BACT</name>
<dbReference type="Proteomes" id="UP000319817">
    <property type="component" value="Chromosome"/>
</dbReference>
<protein>
    <submittedName>
        <fullName evidence="1">Uncharacterized protein</fullName>
    </submittedName>
</protein>
<reference evidence="1 2" key="1">
    <citation type="submission" date="2019-02" db="EMBL/GenBank/DDBJ databases">
        <title>Deep-cultivation of Planctomycetes and their phenomic and genomic characterization uncovers novel biology.</title>
        <authorList>
            <person name="Wiegand S."/>
            <person name="Jogler M."/>
            <person name="Boedeker C."/>
            <person name="Pinto D."/>
            <person name="Vollmers J."/>
            <person name="Rivas-Marin E."/>
            <person name="Kohn T."/>
            <person name="Peeters S.H."/>
            <person name="Heuer A."/>
            <person name="Rast P."/>
            <person name="Oberbeckmann S."/>
            <person name="Bunk B."/>
            <person name="Jeske O."/>
            <person name="Meyerdierks A."/>
            <person name="Storesund J.E."/>
            <person name="Kallscheuer N."/>
            <person name="Luecker S."/>
            <person name="Lage O.M."/>
            <person name="Pohl T."/>
            <person name="Merkel B.J."/>
            <person name="Hornburger P."/>
            <person name="Mueller R.-W."/>
            <person name="Bruemmer F."/>
            <person name="Labrenz M."/>
            <person name="Spormann A.M."/>
            <person name="Op den Camp H."/>
            <person name="Overmann J."/>
            <person name="Amann R."/>
            <person name="Jetten M.S.M."/>
            <person name="Mascher T."/>
            <person name="Medema M.H."/>
            <person name="Devos D.P."/>
            <person name="Kaster A.-K."/>
            <person name="Ovreas L."/>
            <person name="Rohde M."/>
            <person name="Galperin M.Y."/>
            <person name="Jogler C."/>
        </authorList>
    </citation>
    <scope>NUCLEOTIDE SEQUENCE [LARGE SCALE GENOMIC DNA]</scope>
    <source>
        <strain evidence="1 2">K23_9</strain>
    </source>
</reference>
<organism evidence="1 2">
    <name type="scientific">Stieleria marina</name>
    <dbReference type="NCBI Taxonomy" id="1930275"/>
    <lineage>
        <taxon>Bacteria</taxon>
        <taxon>Pseudomonadati</taxon>
        <taxon>Planctomycetota</taxon>
        <taxon>Planctomycetia</taxon>
        <taxon>Pirellulales</taxon>
        <taxon>Pirellulaceae</taxon>
        <taxon>Stieleria</taxon>
    </lineage>
</organism>
<accession>A0A517NTM7</accession>